<keyword evidence="4" id="KW-1185">Reference proteome</keyword>
<dbReference type="HOGENOM" id="CLU_1725007_0_0_1"/>
<protein>
    <submittedName>
        <fullName evidence="2 3">Uncharacterized protein</fullName>
    </submittedName>
</protein>
<dbReference type="Proteomes" id="UP000002051">
    <property type="component" value="Chromosome 3"/>
</dbReference>
<proteinExistence type="predicted"/>
<dbReference type="AlphaFoldDB" id="A0A072UTV0"/>
<gene>
    <name evidence="2" type="ordered locus">MTR_3g434770</name>
</gene>
<evidence type="ECO:0000313" key="4">
    <source>
        <dbReference type="Proteomes" id="UP000002051"/>
    </source>
</evidence>
<name>A0A072UTV0_MEDTR</name>
<evidence type="ECO:0000313" key="2">
    <source>
        <dbReference type="EMBL" id="KEH33269.1"/>
    </source>
</evidence>
<accession>A0A072UTV0</accession>
<dbReference type="EnsemblPlants" id="KEH33269">
    <property type="protein sequence ID" value="KEH33269"/>
    <property type="gene ID" value="MTR_3g434770"/>
</dbReference>
<dbReference type="EMBL" id="CM001219">
    <property type="protein sequence ID" value="KEH33269.1"/>
    <property type="molecule type" value="Genomic_DNA"/>
</dbReference>
<organism evidence="2 4">
    <name type="scientific">Medicago truncatula</name>
    <name type="common">Barrel medic</name>
    <name type="synonym">Medicago tribuloides</name>
    <dbReference type="NCBI Taxonomy" id="3880"/>
    <lineage>
        <taxon>Eukaryota</taxon>
        <taxon>Viridiplantae</taxon>
        <taxon>Streptophyta</taxon>
        <taxon>Embryophyta</taxon>
        <taxon>Tracheophyta</taxon>
        <taxon>Spermatophyta</taxon>
        <taxon>Magnoliopsida</taxon>
        <taxon>eudicotyledons</taxon>
        <taxon>Gunneridae</taxon>
        <taxon>Pentapetalae</taxon>
        <taxon>rosids</taxon>
        <taxon>fabids</taxon>
        <taxon>Fabales</taxon>
        <taxon>Fabaceae</taxon>
        <taxon>Papilionoideae</taxon>
        <taxon>50 kb inversion clade</taxon>
        <taxon>NPAAA clade</taxon>
        <taxon>Hologalegina</taxon>
        <taxon>IRL clade</taxon>
        <taxon>Trifolieae</taxon>
        <taxon>Medicago</taxon>
    </lineage>
</organism>
<dbReference type="PANTHER" id="PTHR36617:SF5">
    <property type="entry name" value="OS05G0421675 PROTEIN"/>
    <property type="match status" value="1"/>
</dbReference>
<feature type="region of interest" description="Disordered" evidence="1">
    <location>
        <begin position="74"/>
        <end position="103"/>
    </location>
</feature>
<dbReference type="PANTHER" id="PTHR36617">
    <property type="entry name" value="PROTEIN, PUTATIVE-RELATED"/>
    <property type="match status" value="1"/>
</dbReference>
<reference evidence="2 4" key="2">
    <citation type="journal article" date="2014" name="BMC Genomics">
        <title>An improved genome release (version Mt4.0) for the model legume Medicago truncatula.</title>
        <authorList>
            <person name="Tang H."/>
            <person name="Krishnakumar V."/>
            <person name="Bidwell S."/>
            <person name="Rosen B."/>
            <person name="Chan A."/>
            <person name="Zhou S."/>
            <person name="Gentzbittel L."/>
            <person name="Childs K.L."/>
            <person name="Yandell M."/>
            <person name="Gundlach H."/>
            <person name="Mayer K.F."/>
            <person name="Schwartz D.C."/>
            <person name="Town C.D."/>
        </authorList>
    </citation>
    <scope>GENOME REANNOTATION</scope>
    <source>
        <strain evidence="2">A17</strain>
        <strain evidence="3 4">cv. Jemalong A17</strain>
    </source>
</reference>
<sequence length="152" mass="17162">MGNGGAMESRGWADGGGAWEWRRRLLAWEEELVSECASLLHNVVLQDNTVDRWRWLLDPLHGYSVKGTYAYLTTPGPKPSPLEQQGVPGHESSRFERQGVPGPEPSRFYAYAISELGNSPREYLISLWRAQENGLLAVANSKRTKNRCSREF</sequence>
<reference evidence="2 4" key="1">
    <citation type="journal article" date="2011" name="Nature">
        <title>The Medicago genome provides insight into the evolution of rhizobial symbioses.</title>
        <authorList>
            <person name="Young N.D."/>
            <person name="Debelle F."/>
            <person name="Oldroyd G.E."/>
            <person name="Geurts R."/>
            <person name="Cannon S.B."/>
            <person name="Udvardi M.K."/>
            <person name="Benedito V.A."/>
            <person name="Mayer K.F."/>
            <person name="Gouzy J."/>
            <person name="Schoof H."/>
            <person name="Van de Peer Y."/>
            <person name="Proost S."/>
            <person name="Cook D.R."/>
            <person name="Meyers B.C."/>
            <person name="Spannagl M."/>
            <person name="Cheung F."/>
            <person name="De Mita S."/>
            <person name="Krishnakumar V."/>
            <person name="Gundlach H."/>
            <person name="Zhou S."/>
            <person name="Mudge J."/>
            <person name="Bharti A.K."/>
            <person name="Murray J.D."/>
            <person name="Naoumkina M.A."/>
            <person name="Rosen B."/>
            <person name="Silverstein K.A."/>
            <person name="Tang H."/>
            <person name="Rombauts S."/>
            <person name="Zhao P.X."/>
            <person name="Zhou P."/>
            <person name="Barbe V."/>
            <person name="Bardou P."/>
            <person name="Bechner M."/>
            <person name="Bellec A."/>
            <person name="Berger A."/>
            <person name="Berges H."/>
            <person name="Bidwell S."/>
            <person name="Bisseling T."/>
            <person name="Choisne N."/>
            <person name="Couloux A."/>
            <person name="Denny R."/>
            <person name="Deshpande S."/>
            <person name="Dai X."/>
            <person name="Doyle J.J."/>
            <person name="Dudez A.M."/>
            <person name="Farmer A.D."/>
            <person name="Fouteau S."/>
            <person name="Franken C."/>
            <person name="Gibelin C."/>
            <person name="Gish J."/>
            <person name="Goldstein S."/>
            <person name="Gonzalez A.J."/>
            <person name="Green P.J."/>
            <person name="Hallab A."/>
            <person name="Hartog M."/>
            <person name="Hua A."/>
            <person name="Humphray S.J."/>
            <person name="Jeong D.H."/>
            <person name="Jing Y."/>
            <person name="Jocker A."/>
            <person name="Kenton S.M."/>
            <person name="Kim D.J."/>
            <person name="Klee K."/>
            <person name="Lai H."/>
            <person name="Lang C."/>
            <person name="Lin S."/>
            <person name="Macmil S.L."/>
            <person name="Magdelenat G."/>
            <person name="Matthews L."/>
            <person name="McCorrison J."/>
            <person name="Monaghan E.L."/>
            <person name="Mun J.H."/>
            <person name="Najar F.Z."/>
            <person name="Nicholson C."/>
            <person name="Noirot C."/>
            <person name="O'Bleness M."/>
            <person name="Paule C.R."/>
            <person name="Poulain J."/>
            <person name="Prion F."/>
            <person name="Qin B."/>
            <person name="Qu C."/>
            <person name="Retzel E.F."/>
            <person name="Riddle C."/>
            <person name="Sallet E."/>
            <person name="Samain S."/>
            <person name="Samson N."/>
            <person name="Sanders I."/>
            <person name="Saurat O."/>
            <person name="Scarpelli C."/>
            <person name="Schiex T."/>
            <person name="Segurens B."/>
            <person name="Severin A.J."/>
            <person name="Sherrier D.J."/>
            <person name="Shi R."/>
            <person name="Sims S."/>
            <person name="Singer S.R."/>
            <person name="Sinharoy S."/>
            <person name="Sterck L."/>
            <person name="Viollet A."/>
            <person name="Wang B.B."/>
            <person name="Wang K."/>
            <person name="Wang M."/>
            <person name="Wang X."/>
            <person name="Warfsmann J."/>
            <person name="Weissenbach J."/>
            <person name="White D.D."/>
            <person name="White J.D."/>
            <person name="Wiley G.B."/>
            <person name="Wincker P."/>
            <person name="Xing Y."/>
            <person name="Yang L."/>
            <person name="Yao Z."/>
            <person name="Ying F."/>
            <person name="Zhai J."/>
            <person name="Zhou L."/>
            <person name="Zuber A."/>
            <person name="Denarie J."/>
            <person name="Dixon R.A."/>
            <person name="May G.D."/>
            <person name="Schwartz D.C."/>
            <person name="Rogers J."/>
            <person name="Quetier F."/>
            <person name="Town C.D."/>
            <person name="Roe B.A."/>
        </authorList>
    </citation>
    <scope>NUCLEOTIDE SEQUENCE [LARGE SCALE GENOMIC DNA]</scope>
    <source>
        <strain evidence="2">A17</strain>
        <strain evidence="3 4">cv. Jemalong A17</strain>
    </source>
</reference>
<evidence type="ECO:0000313" key="3">
    <source>
        <dbReference type="EnsemblPlants" id="KEH33269"/>
    </source>
</evidence>
<evidence type="ECO:0000256" key="1">
    <source>
        <dbReference type="SAM" id="MobiDB-lite"/>
    </source>
</evidence>
<reference evidence="3" key="3">
    <citation type="submission" date="2015-04" db="UniProtKB">
        <authorList>
            <consortium name="EnsemblPlants"/>
        </authorList>
    </citation>
    <scope>IDENTIFICATION</scope>
    <source>
        <strain evidence="3">cv. Jemalong A17</strain>
    </source>
</reference>